<organism evidence="2">
    <name type="scientific">Triticum urartu</name>
    <name type="common">Red wild einkorn</name>
    <name type="synonym">Crithodium urartu</name>
    <dbReference type="NCBI Taxonomy" id="4572"/>
    <lineage>
        <taxon>Eukaryota</taxon>
        <taxon>Viridiplantae</taxon>
        <taxon>Streptophyta</taxon>
        <taxon>Embryophyta</taxon>
        <taxon>Tracheophyta</taxon>
        <taxon>Spermatophyta</taxon>
        <taxon>Magnoliopsida</taxon>
        <taxon>Liliopsida</taxon>
        <taxon>Poales</taxon>
        <taxon>Poaceae</taxon>
        <taxon>BOP clade</taxon>
        <taxon>Pooideae</taxon>
        <taxon>Triticodae</taxon>
        <taxon>Triticeae</taxon>
        <taxon>Triticinae</taxon>
        <taxon>Triticum</taxon>
    </lineage>
</organism>
<feature type="region of interest" description="Disordered" evidence="1">
    <location>
        <begin position="1"/>
        <end position="43"/>
    </location>
</feature>
<feature type="region of interest" description="Disordered" evidence="1">
    <location>
        <begin position="137"/>
        <end position="167"/>
    </location>
</feature>
<feature type="compositionally biased region" description="Basic and acidic residues" evidence="1">
    <location>
        <begin position="1"/>
        <end position="12"/>
    </location>
</feature>
<protein>
    <submittedName>
        <fullName evidence="2">Uncharacterized protein</fullName>
    </submittedName>
</protein>
<proteinExistence type="predicted"/>
<sequence>MEGRRRGGDHVARRSPASTDDIPEVSPLGLPPQVAASREPDPMSGCTRIIGPDHMTDALQLVPPSFGPCAAAPSQAVCSWFPTFIGAHGHRLLRDLRDFVSGLGLRPVSPGARGSPPFAFAWGLVKHIQPRTRARVRVQPRSGSIDPCDFGQSSSGRASKLTKFDFD</sequence>
<gene>
    <name evidence="2" type="ORF">TRIUR3_23449</name>
</gene>
<name>M7ZP07_TRIUA</name>
<accession>M7ZP07</accession>
<evidence type="ECO:0000256" key="1">
    <source>
        <dbReference type="SAM" id="MobiDB-lite"/>
    </source>
</evidence>
<dbReference type="OMA" id="MSGCTRI"/>
<dbReference type="AlphaFoldDB" id="M7ZP07"/>
<dbReference type="EMBL" id="KD049799">
    <property type="protein sequence ID" value="EMS64968.1"/>
    <property type="molecule type" value="Genomic_DNA"/>
</dbReference>
<evidence type="ECO:0000313" key="2">
    <source>
        <dbReference type="EMBL" id="EMS64968.1"/>
    </source>
</evidence>
<reference evidence="2" key="1">
    <citation type="journal article" date="2013" name="Nature">
        <title>Draft genome of the wheat A-genome progenitor Triticum urartu.</title>
        <authorList>
            <person name="Ling H.Q."/>
            <person name="Zhao S."/>
            <person name="Liu D."/>
            <person name="Wang J."/>
            <person name="Sun H."/>
            <person name="Zhang C."/>
            <person name="Fan H."/>
            <person name="Li D."/>
            <person name="Dong L."/>
            <person name="Tao Y."/>
            <person name="Gao C."/>
            <person name="Wu H."/>
            <person name="Li Y."/>
            <person name="Cui Y."/>
            <person name="Guo X."/>
            <person name="Zheng S."/>
            <person name="Wang B."/>
            <person name="Yu K."/>
            <person name="Liang Q."/>
            <person name="Yang W."/>
            <person name="Lou X."/>
            <person name="Chen J."/>
            <person name="Feng M."/>
            <person name="Jian J."/>
            <person name="Zhang X."/>
            <person name="Luo G."/>
            <person name="Jiang Y."/>
            <person name="Liu J."/>
            <person name="Wang Z."/>
            <person name="Sha Y."/>
            <person name="Zhang B."/>
            <person name="Wu H."/>
            <person name="Tang D."/>
            <person name="Shen Q."/>
            <person name="Xue P."/>
            <person name="Zou S."/>
            <person name="Wang X."/>
            <person name="Liu X."/>
            <person name="Wang F."/>
            <person name="Yang Y."/>
            <person name="An X."/>
            <person name="Dong Z."/>
            <person name="Zhang K."/>
            <person name="Zhang X."/>
            <person name="Luo M.C."/>
            <person name="Dvorak J."/>
            <person name="Tong Y."/>
            <person name="Wang J."/>
            <person name="Yang H."/>
            <person name="Li Z."/>
            <person name="Wang D."/>
            <person name="Zhang A."/>
            <person name="Wang J."/>
        </authorList>
    </citation>
    <scope>NUCLEOTIDE SEQUENCE</scope>
</reference>